<dbReference type="OrthoDB" id="5975932at2759"/>
<comment type="caution">
    <text evidence="1">The sequence shown here is derived from an EMBL/GenBank/DDBJ whole genome shotgun (WGS) entry which is preliminary data.</text>
</comment>
<name>A0A3M6UDK7_POCDA</name>
<sequence>MSVTFAVGEASSAHAKSEEISNDWLDRLTVPPTNITYNSYRIVEINRTSETFRHVNGALITEQTDTYAHKAYLETILNHGTEEETILKPQGDYTTLDHPLILTANSVDKTTPHAHYTALNAERKKAVENSLLMEDRVVDGNTM</sequence>
<accession>A0A3M6UDK7</accession>
<dbReference type="EMBL" id="RCHS01001722">
    <property type="protein sequence ID" value="RMX51760.1"/>
    <property type="molecule type" value="Genomic_DNA"/>
</dbReference>
<evidence type="ECO:0000313" key="1">
    <source>
        <dbReference type="EMBL" id="RMX51760.1"/>
    </source>
</evidence>
<proteinExistence type="predicted"/>
<keyword evidence="2" id="KW-1185">Reference proteome</keyword>
<evidence type="ECO:0000313" key="2">
    <source>
        <dbReference type="Proteomes" id="UP000275408"/>
    </source>
</evidence>
<protein>
    <submittedName>
        <fullName evidence="1">Uncharacterized protein</fullName>
    </submittedName>
</protein>
<reference evidence="1 2" key="1">
    <citation type="journal article" date="2018" name="Sci. Rep.">
        <title>Comparative analysis of the Pocillopora damicornis genome highlights role of immune system in coral evolution.</title>
        <authorList>
            <person name="Cunning R."/>
            <person name="Bay R.A."/>
            <person name="Gillette P."/>
            <person name="Baker A.C."/>
            <person name="Traylor-Knowles N."/>
        </authorList>
    </citation>
    <scope>NUCLEOTIDE SEQUENCE [LARGE SCALE GENOMIC DNA]</scope>
    <source>
        <strain evidence="1">RSMAS</strain>
        <tissue evidence="1">Whole animal</tissue>
    </source>
</reference>
<organism evidence="1 2">
    <name type="scientific">Pocillopora damicornis</name>
    <name type="common">Cauliflower coral</name>
    <name type="synonym">Millepora damicornis</name>
    <dbReference type="NCBI Taxonomy" id="46731"/>
    <lineage>
        <taxon>Eukaryota</taxon>
        <taxon>Metazoa</taxon>
        <taxon>Cnidaria</taxon>
        <taxon>Anthozoa</taxon>
        <taxon>Hexacorallia</taxon>
        <taxon>Scleractinia</taxon>
        <taxon>Astrocoeniina</taxon>
        <taxon>Pocilloporidae</taxon>
        <taxon>Pocillopora</taxon>
    </lineage>
</organism>
<dbReference type="AlphaFoldDB" id="A0A3M6UDK7"/>
<dbReference type="Proteomes" id="UP000275408">
    <property type="component" value="Unassembled WGS sequence"/>
</dbReference>
<gene>
    <name evidence="1" type="ORF">pdam_00024277</name>
</gene>